<reference evidence="1" key="1">
    <citation type="submission" date="2019-08" db="EMBL/GenBank/DDBJ databases">
        <title>Genomic characterization of a novel candidate phylum (ARYD3) from a high temperature, high salinity tertiary oil reservoir in north central Oklahoma, USA.</title>
        <authorList>
            <person name="Youssef N.H."/>
            <person name="Yadav A."/>
            <person name="Elshahed M.S."/>
        </authorList>
    </citation>
    <scope>NUCLEOTIDE SEQUENCE [LARGE SCALE GENOMIC DNA]</scope>
    <source>
        <strain evidence="1">ARYD3</strain>
    </source>
</reference>
<dbReference type="Proteomes" id="UP000324143">
    <property type="component" value="Unassembled WGS sequence"/>
</dbReference>
<keyword evidence="1" id="KW-0131">Cell cycle</keyword>
<evidence type="ECO:0000313" key="2">
    <source>
        <dbReference type="Proteomes" id="UP000324143"/>
    </source>
</evidence>
<dbReference type="GO" id="GO:0051301">
    <property type="term" value="P:cell division"/>
    <property type="evidence" value="ECO:0007669"/>
    <property type="project" value="UniProtKB-KW"/>
</dbReference>
<comment type="caution">
    <text evidence="1">The sequence shown here is derived from an EMBL/GenBank/DDBJ whole genome shotgun (WGS) entry which is preliminary data.</text>
</comment>
<evidence type="ECO:0000313" key="1">
    <source>
        <dbReference type="EMBL" id="TYB32049.1"/>
    </source>
</evidence>
<gene>
    <name evidence="1" type="ORF">FXF47_00960</name>
</gene>
<accession>A0A5D0MN74</accession>
<dbReference type="InterPro" id="IPR036192">
    <property type="entry name" value="Cell_div_ZapA-like_sf"/>
</dbReference>
<keyword evidence="1" id="KW-0132">Cell division</keyword>
<dbReference type="Pfam" id="PF05164">
    <property type="entry name" value="ZapA"/>
    <property type="match status" value="1"/>
</dbReference>
<dbReference type="SUPFAM" id="SSF102829">
    <property type="entry name" value="Cell division protein ZapA-like"/>
    <property type="match status" value="1"/>
</dbReference>
<organism evidence="1 2">
    <name type="scientific">Candidatus Mcinerneyibacterium aminivorans</name>
    <dbReference type="NCBI Taxonomy" id="2703815"/>
    <lineage>
        <taxon>Bacteria</taxon>
        <taxon>Candidatus Macinerneyibacteriota</taxon>
        <taxon>Candidatus Mcinerneyibacteria</taxon>
        <taxon>Candidatus Mcinerneyibacteriales</taxon>
        <taxon>Candidatus Mcinerneyibacteriaceae</taxon>
        <taxon>Candidatus Mcinerneyibacterium</taxon>
    </lineage>
</organism>
<dbReference type="InterPro" id="IPR007838">
    <property type="entry name" value="Cell_div_ZapA-like"/>
</dbReference>
<dbReference type="EMBL" id="VSIX01000009">
    <property type="protein sequence ID" value="TYB32049.1"/>
    <property type="molecule type" value="Genomic_DNA"/>
</dbReference>
<proteinExistence type="predicted"/>
<protein>
    <submittedName>
        <fullName evidence="1">Cell division protein ZapA</fullName>
    </submittedName>
</protein>
<keyword evidence="2" id="KW-1185">Reference proteome</keyword>
<sequence length="85" mass="10203">MNVVEIEVFGKTYKLKSDKPQEEFNEIIKEFNRRVEEMSEITELDTPRDVLVLTLLNIIEEYLDLKKEKDSNRNLKKDRVDDENK</sequence>
<dbReference type="AlphaFoldDB" id="A0A5D0MN74"/>
<name>A0A5D0MN74_9BACT</name>